<keyword evidence="2" id="KW-0722">Serine protease inhibitor</keyword>
<dbReference type="InterPro" id="IPR036084">
    <property type="entry name" value="Ser_inhib-like_sf"/>
</dbReference>
<evidence type="ECO:0000256" key="1">
    <source>
        <dbReference type="ARBA" id="ARBA00022690"/>
    </source>
</evidence>
<reference evidence="6" key="2">
    <citation type="submission" date="2022-06" db="UniProtKB">
        <authorList>
            <consortium name="EnsemblMetazoa"/>
        </authorList>
    </citation>
    <scope>IDENTIFICATION</scope>
    <source>
        <strain evidence="6">DF5081</strain>
    </source>
</reference>
<dbReference type="Gene3D" id="2.10.25.10">
    <property type="entry name" value="Laminin"/>
    <property type="match status" value="2"/>
</dbReference>
<protein>
    <recommendedName>
        <fullName evidence="5">TIL domain-containing protein</fullName>
    </recommendedName>
</protein>
<dbReference type="AlphaFoldDB" id="A0A8R1E2P9"/>
<dbReference type="InterPro" id="IPR002919">
    <property type="entry name" value="TIL_dom"/>
</dbReference>
<keyword evidence="1" id="KW-0646">Protease inhibitor</keyword>
<dbReference type="OMA" id="FCKKGYY"/>
<proteinExistence type="predicted"/>
<dbReference type="EnsemblMetazoa" id="CJA18093.1">
    <property type="protein sequence ID" value="CJA18093.1"/>
    <property type="gene ID" value="WBGene00137296"/>
</dbReference>
<name>A0A8R1E2P9_CAEJA</name>
<sequence>MHFQETRIICFAILLVIVMAQKRNEPQCARNEELKECGSACEPTCKDPVPFCRFPCINNVCQCVLGFVRHPTTGNCVRQNQCPDAKNCGVNETFSECGTACEPSCSNPEPRMCTRQCIVDVCQCSPGFVRGTKGCVRKDHC</sequence>
<evidence type="ECO:0000259" key="5">
    <source>
        <dbReference type="Pfam" id="PF01826"/>
    </source>
</evidence>
<dbReference type="CDD" id="cd19941">
    <property type="entry name" value="TIL"/>
    <property type="match status" value="2"/>
</dbReference>
<evidence type="ECO:0000256" key="4">
    <source>
        <dbReference type="SAM" id="SignalP"/>
    </source>
</evidence>
<evidence type="ECO:0000256" key="3">
    <source>
        <dbReference type="ARBA" id="ARBA00023157"/>
    </source>
</evidence>
<reference evidence="7" key="1">
    <citation type="submission" date="2010-08" db="EMBL/GenBank/DDBJ databases">
        <authorList>
            <consortium name="Caenorhabditis japonica Sequencing Consortium"/>
            <person name="Wilson R.K."/>
        </authorList>
    </citation>
    <scope>NUCLEOTIDE SEQUENCE [LARGE SCALE GENOMIC DNA]</scope>
    <source>
        <strain evidence="7">DF5081</strain>
    </source>
</reference>
<keyword evidence="4" id="KW-0732">Signal</keyword>
<feature type="chain" id="PRO_5035851248" description="TIL domain-containing protein" evidence="4">
    <location>
        <begin position="21"/>
        <end position="141"/>
    </location>
</feature>
<keyword evidence="3" id="KW-1015">Disulfide bond</keyword>
<feature type="domain" description="TIL" evidence="5">
    <location>
        <begin position="28"/>
        <end position="82"/>
    </location>
</feature>
<dbReference type="Proteomes" id="UP000005237">
    <property type="component" value="Unassembled WGS sequence"/>
</dbReference>
<evidence type="ECO:0000313" key="7">
    <source>
        <dbReference type="Proteomes" id="UP000005237"/>
    </source>
</evidence>
<organism evidence="6 7">
    <name type="scientific">Caenorhabditis japonica</name>
    <dbReference type="NCBI Taxonomy" id="281687"/>
    <lineage>
        <taxon>Eukaryota</taxon>
        <taxon>Metazoa</taxon>
        <taxon>Ecdysozoa</taxon>
        <taxon>Nematoda</taxon>
        <taxon>Chromadorea</taxon>
        <taxon>Rhabditida</taxon>
        <taxon>Rhabditina</taxon>
        <taxon>Rhabditomorpha</taxon>
        <taxon>Rhabditoidea</taxon>
        <taxon>Rhabditidae</taxon>
        <taxon>Peloderinae</taxon>
        <taxon>Caenorhabditis</taxon>
    </lineage>
</organism>
<dbReference type="PANTHER" id="PTHR23259:SF75">
    <property type="entry name" value="SERINE PROTEASE INHIBITOR SWM-1-RELATED"/>
    <property type="match status" value="1"/>
</dbReference>
<keyword evidence="7" id="KW-1185">Reference proteome</keyword>
<feature type="domain" description="TIL" evidence="5">
    <location>
        <begin position="88"/>
        <end position="141"/>
    </location>
</feature>
<feature type="signal peptide" evidence="4">
    <location>
        <begin position="1"/>
        <end position="20"/>
    </location>
</feature>
<accession>A0A8R1E2P9</accession>
<dbReference type="SUPFAM" id="SSF57567">
    <property type="entry name" value="Serine protease inhibitors"/>
    <property type="match status" value="2"/>
</dbReference>
<evidence type="ECO:0000313" key="6">
    <source>
        <dbReference type="EnsemblMetazoa" id="CJA18093.1"/>
    </source>
</evidence>
<dbReference type="InterPro" id="IPR051368">
    <property type="entry name" value="SerProtInhib-TIL_Domain"/>
</dbReference>
<dbReference type="PANTHER" id="PTHR23259">
    <property type="entry name" value="RIDDLE"/>
    <property type="match status" value="1"/>
</dbReference>
<evidence type="ECO:0000256" key="2">
    <source>
        <dbReference type="ARBA" id="ARBA00022900"/>
    </source>
</evidence>
<dbReference type="GO" id="GO:0004867">
    <property type="term" value="F:serine-type endopeptidase inhibitor activity"/>
    <property type="evidence" value="ECO:0007669"/>
    <property type="project" value="UniProtKB-KW"/>
</dbReference>
<dbReference type="Pfam" id="PF01826">
    <property type="entry name" value="TIL"/>
    <property type="match status" value="2"/>
</dbReference>